<proteinExistence type="predicted"/>
<name>X1U4Q2_9ZZZZ</name>
<dbReference type="EMBL" id="BARW01020710">
    <property type="protein sequence ID" value="GAI94815.1"/>
    <property type="molecule type" value="Genomic_DNA"/>
</dbReference>
<dbReference type="AlphaFoldDB" id="X1U4Q2"/>
<gene>
    <name evidence="1" type="ORF">S12H4_34936</name>
</gene>
<protein>
    <submittedName>
        <fullName evidence="1">Uncharacterized protein</fullName>
    </submittedName>
</protein>
<feature type="non-terminal residue" evidence="1">
    <location>
        <position position="1"/>
    </location>
</feature>
<evidence type="ECO:0000313" key="1">
    <source>
        <dbReference type="EMBL" id="GAI94815.1"/>
    </source>
</evidence>
<reference evidence="1" key="1">
    <citation type="journal article" date="2014" name="Front. Microbiol.">
        <title>High frequency of phylogenetically diverse reductive dehalogenase-homologous genes in deep subseafloor sedimentary metagenomes.</title>
        <authorList>
            <person name="Kawai M."/>
            <person name="Futagami T."/>
            <person name="Toyoda A."/>
            <person name="Takaki Y."/>
            <person name="Nishi S."/>
            <person name="Hori S."/>
            <person name="Arai W."/>
            <person name="Tsubouchi T."/>
            <person name="Morono Y."/>
            <person name="Uchiyama I."/>
            <person name="Ito T."/>
            <person name="Fujiyama A."/>
            <person name="Inagaki F."/>
            <person name="Takami H."/>
        </authorList>
    </citation>
    <scope>NUCLEOTIDE SEQUENCE</scope>
    <source>
        <strain evidence="1">Expedition CK06-06</strain>
    </source>
</reference>
<accession>X1U4Q2</accession>
<sequence length="268" mass="30992">FVVASADYIKSFDGPLRTFSFTPVLMPVYEHINDDFGKVDRLNFAGKTYFLLYDTDIDLIFLTGGSKTNRYGMDFSRNITSNFEIHGELAFINDYEKRFINSDGTVFDKEYDATSYLLGLRYLTKSDTTYIFEYFHDATGFAESEMTDYFSFINKGYDTYLTSGDDSLLKEASNAAGGSYNRKNPMRDYLYLRVSQKEPFDILYFTPSLTGIFNINDGSFSIGPELLYTGVKNLELRLRTTFLIGDSYTEYGEKLNDFWIGLRVRYYF</sequence>
<organism evidence="1">
    <name type="scientific">marine sediment metagenome</name>
    <dbReference type="NCBI Taxonomy" id="412755"/>
    <lineage>
        <taxon>unclassified sequences</taxon>
        <taxon>metagenomes</taxon>
        <taxon>ecological metagenomes</taxon>
    </lineage>
</organism>
<comment type="caution">
    <text evidence="1">The sequence shown here is derived from an EMBL/GenBank/DDBJ whole genome shotgun (WGS) entry which is preliminary data.</text>
</comment>